<dbReference type="Proteomes" id="UP001189429">
    <property type="component" value="Unassembled WGS sequence"/>
</dbReference>
<name>A0ABN9R782_9DINO</name>
<feature type="compositionally biased region" description="Low complexity" evidence="1">
    <location>
        <begin position="346"/>
        <end position="368"/>
    </location>
</feature>
<keyword evidence="3" id="KW-1185">Reference proteome</keyword>
<feature type="compositionally biased region" description="Basic and acidic residues" evidence="1">
    <location>
        <begin position="21"/>
        <end position="32"/>
    </location>
</feature>
<feature type="region of interest" description="Disordered" evidence="1">
    <location>
        <begin position="79"/>
        <end position="98"/>
    </location>
</feature>
<feature type="compositionally biased region" description="Basic and acidic residues" evidence="1">
    <location>
        <begin position="88"/>
        <end position="98"/>
    </location>
</feature>
<feature type="compositionally biased region" description="Basic and acidic residues" evidence="1">
    <location>
        <begin position="188"/>
        <end position="230"/>
    </location>
</feature>
<proteinExistence type="predicted"/>
<reference evidence="2" key="1">
    <citation type="submission" date="2023-10" db="EMBL/GenBank/DDBJ databases">
        <authorList>
            <person name="Chen Y."/>
            <person name="Shah S."/>
            <person name="Dougan E. K."/>
            <person name="Thang M."/>
            <person name="Chan C."/>
        </authorList>
    </citation>
    <scope>NUCLEOTIDE SEQUENCE [LARGE SCALE GENOMIC DNA]</scope>
</reference>
<evidence type="ECO:0000256" key="1">
    <source>
        <dbReference type="SAM" id="MobiDB-lite"/>
    </source>
</evidence>
<comment type="caution">
    <text evidence="2">The sequence shown here is derived from an EMBL/GenBank/DDBJ whole genome shotgun (WGS) entry which is preliminary data.</text>
</comment>
<feature type="compositionally biased region" description="Basic residues" evidence="1">
    <location>
        <begin position="569"/>
        <end position="578"/>
    </location>
</feature>
<feature type="region of interest" description="Disordered" evidence="1">
    <location>
        <begin position="1"/>
        <end position="34"/>
    </location>
</feature>
<feature type="region of interest" description="Disordered" evidence="1">
    <location>
        <begin position="425"/>
        <end position="458"/>
    </location>
</feature>
<evidence type="ECO:0000313" key="3">
    <source>
        <dbReference type="Proteomes" id="UP001189429"/>
    </source>
</evidence>
<organism evidence="2 3">
    <name type="scientific">Prorocentrum cordatum</name>
    <dbReference type="NCBI Taxonomy" id="2364126"/>
    <lineage>
        <taxon>Eukaryota</taxon>
        <taxon>Sar</taxon>
        <taxon>Alveolata</taxon>
        <taxon>Dinophyceae</taxon>
        <taxon>Prorocentrales</taxon>
        <taxon>Prorocentraceae</taxon>
        <taxon>Prorocentrum</taxon>
    </lineage>
</organism>
<sequence>MAFCRRAAAIKPAASMSTQTERLREAEERLQETEAELESVSGRVNAAEAKAQALVQEVVNARAAKERLLAELDSRRRGAGGAGAAAEQAERQAEERVSALEEQLKDAAWRARQAEAASAERLAGLQVQLTGLRGHAVESLARAEAAEDRARSAEARVAALLAELEAVRSDNAAVHSRAELARAELAREERERAEEQRRKEIAQAKRHRRELEQAKKEQRLAAEKKEEMERAQAAVQELLAMRAQPPLPPDDAAEEASEELLARQAQPPLPRDDAAEEASEELLARQAQPPLPPDDAAEEASEESGLGTSAGGGGSRGRLRVRGAAVRGGEEAAVELHRAGAGAGAGEADAAALGGGEAAPAGARPAPGEAGGQLQQEVDALSAVVKERKTALAAAGLSPQEVNRDPEVAEMVSHLLRLKEDLAAASASTAEPRRDVGGGDATESSTLSEDDPATEEEKQELVEAIDALRTALKEETKYSDEDIASDPDVLALCEKLQAMGVDTSHITLRKMDLGFQHATRKQALSEWYRRKWQRRHGMLPEHFLNKADGKSYKKRKKLTKDFITQKIRRLSKAQRKRKTDAVEKSAEDSSTTLPRLTPDFADAIAADV</sequence>
<feature type="compositionally biased region" description="Basic and acidic residues" evidence="1">
    <location>
        <begin position="328"/>
        <end position="338"/>
    </location>
</feature>
<dbReference type="EMBL" id="CAUYUJ010005592">
    <property type="protein sequence ID" value="CAK0814277.1"/>
    <property type="molecule type" value="Genomic_DNA"/>
</dbReference>
<protein>
    <submittedName>
        <fullName evidence="2">Uncharacterized protein</fullName>
    </submittedName>
</protein>
<gene>
    <name evidence="2" type="ORF">PCOR1329_LOCUS17929</name>
</gene>
<feature type="region of interest" description="Disordered" evidence="1">
    <location>
        <begin position="188"/>
        <end position="374"/>
    </location>
</feature>
<feature type="region of interest" description="Disordered" evidence="1">
    <location>
        <begin position="569"/>
        <end position="595"/>
    </location>
</feature>
<accession>A0ABN9R782</accession>
<evidence type="ECO:0000313" key="2">
    <source>
        <dbReference type="EMBL" id="CAK0814277.1"/>
    </source>
</evidence>